<feature type="compositionally biased region" description="Low complexity" evidence="3">
    <location>
        <begin position="302"/>
        <end position="327"/>
    </location>
</feature>
<evidence type="ECO:0000256" key="3">
    <source>
        <dbReference type="SAM" id="MobiDB-lite"/>
    </source>
</evidence>
<feature type="chain" id="PRO_5016955118" description="Lipid-binding serum glycoprotein C-terminal domain-containing protein" evidence="4">
    <location>
        <begin position="32"/>
        <end position="576"/>
    </location>
</feature>
<dbReference type="Gene3D" id="3.15.10.10">
    <property type="entry name" value="Bactericidal permeability-increasing protein, domain 1"/>
    <property type="match status" value="1"/>
</dbReference>
<organism evidence="7 8">
    <name type="scientific">Tetradesmus obliquus</name>
    <name type="common">Green alga</name>
    <name type="synonym">Acutodesmus obliquus</name>
    <dbReference type="NCBI Taxonomy" id="3088"/>
    <lineage>
        <taxon>Eukaryota</taxon>
        <taxon>Viridiplantae</taxon>
        <taxon>Chlorophyta</taxon>
        <taxon>core chlorophytes</taxon>
        <taxon>Chlorophyceae</taxon>
        <taxon>CS clade</taxon>
        <taxon>Sphaeropleales</taxon>
        <taxon>Scenedesmaceae</taxon>
        <taxon>Tetradesmus</taxon>
    </lineage>
</organism>
<feature type="region of interest" description="Disordered" evidence="3">
    <location>
        <begin position="302"/>
        <end position="329"/>
    </location>
</feature>
<feature type="domain" description="Lipid-binding serum glycoprotein C-terminal" evidence="6">
    <location>
        <begin position="363"/>
        <end position="479"/>
    </location>
</feature>
<accession>A0A383W901</accession>
<protein>
    <recommendedName>
        <fullName evidence="9">Lipid-binding serum glycoprotein C-terminal domain-containing protein</fullName>
    </recommendedName>
</protein>
<evidence type="ECO:0000259" key="5">
    <source>
        <dbReference type="Pfam" id="PF01273"/>
    </source>
</evidence>
<keyword evidence="8" id="KW-1185">Reference proteome</keyword>
<evidence type="ECO:0000256" key="4">
    <source>
        <dbReference type="SAM" id="SignalP"/>
    </source>
</evidence>
<dbReference type="PANTHER" id="PTHR10504:SF131">
    <property type="entry name" value="BPI2 DOMAIN-CONTAINING PROTEIN"/>
    <property type="match status" value="1"/>
</dbReference>
<dbReference type="InterPro" id="IPR001124">
    <property type="entry name" value="Lipid-bd_serum_glycop_C"/>
</dbReference>
<evidence type="ECO:0000313" key="7">
    <source>
        <dbReference type="EMBL" id="SZX74118.1"/>
    </source>
</evidence>
<dbReference type="EMBL" id="FNXT01001206">
    <property type="protein sequence ID" value="SZX74118.1"/>
    <property type="molecule type" value="Genomic_DNA"/>
</dbReference>
<feature type="signal peptide" evidence="4">
    <location>
        <begin position="1"/>
        <end position="31"/>
    </location>
</feature>
<dbReference type="Gene3D" id="3.15.20.10">
    <property type="entry name" value="Bactericidal permeability-increasing protein, domain 2"/>
    <property type="match status" value="1"/>
</dbReference>
<gene>
    <name evidence="7" type="ORF">BQ4739_LOCUS14367</name>
</gene>
<proteinExistence type="inferred from homology"/>
<dbReference type="Pfam" id="PF01273">
    <property type="entry name" value="LBP_BPI_CETP"/>
    <property type="match status" value="1"/>
</dbReference>
<keyword evidence="4" id="KW-0732">Signal</keyword>
<dbReference type="Pfam" id="PF02886">
    <property type="entry name" value="LBP_BPI_CETP_C"/>
    <property type="match status" value="1"/>
</dbReference>
<comment type="similarity">
    <text evidence="1">Belongs to the BPI/LBP/Plunc superfamily. BPI/LBP family.</text>
</comment>
<feature type="region of interest" description="Disordered" evidence="3">
    <location>
        <begin position="33"/>
        <end position="54"/>
    </location>
</feature>
<evidence type="ECO:0000256" key="2">
    <source>
        <dbReference type="ARBA" id="ARBA00023157"/>
    </source>
</evidence>
<dbReference type="AlphaFoldDB" id="A0A383W901"/>
<name>A0A383W901_TETOB</name>
<feature type="domain" description="Lipid-binding serum glycoprotein N-terminal" evidence="5">
    <location>
        <begin position="79"/>
        <end position="237"/>
    </location>
</feature>
<dbReference type="SUPFAM" id="SSF55394">
    <property type="entry name" value="Bactericidal permeability-increasing protein, BPI"/>
    <property type="match status" value="2"/>
</dbReference>
<keyword evidence="2" id="KW-1015">Disulfide bond</keyword>
<evidence type="ECO:0000256" key="1">
    <source>
        <dbReference type="ARBA" id="ARBA00007292"/>
    </source>
</evidence>
<dbReference type="InterPro" id="IPR017942">
    <property type="entry name" value="Lipid-bd_serum_glycop_N"/>
</dbReference>
<dbReference type="GO" id="GO:0008289">
    <property type="term" value="F:lipid binding"/>
    <property type="evidence" value="ECO:0007669"/>
    <property type="project" value="InterPro"/>
</dbReference>
<evidence type="ECO:0000259" key="6">
    <source>
        <dbReference type="Pfam" id="PF02886"/>
    </source>
</evidence>
<evidence type="ECO:0008006" key="9">
    <source>
        <dbReference type="Google" id="ProtNLM"/>
    </source>
</evidence>
<dbReference type="InterPro" id="IPR032942">
    <property type="entry name" value="BPI/LBP/Plunc"/>
</dbReference>
<dbReference type="Proteomes" id="UP000256970">
    <property type="component" value="Unassembled WGS sequence"/>
</dbReference>
<evidence type="ECO:0000313" key="8">
    <source>
        <dbReference type="Proteomes" id="UP000256970"/>
    </source>
</evidence>
<dbReference type="PANTHER" id="PTHR10504">
    <property type="entry name" value="BACTERICIDAL PERMEABILITY-INCREASING BPI PROTEIN-RELATED"/>
    <property type="match status" value="1"/>
</dbReference>
<reference evidence="7 8" key="1">
    <citation type="submission" date="2016-10" db="EMBL/GenBank/DDBJ databases">
        <authorList>
            <person name="Cai Z."/>
        </authorList>
    </citation>
    <scope>NUCLEOTIDE SEQUENCE [LARGE SCALE GENOMIC DNA]</scope>
</reference>
<dbReference type="InterPro" id="IPR017943">
    <property type="entry name" value="Bactericidal_perm-incr_a/b_dom"/>
</dbReference>
<dbReference type="STRING" id="3088.A0A383W901"/>
<sequence length="576" mass="62128">MGASSRRSERVHGLLLAVLLLLECSTAPVLASRRRHPTPAAGLQETLSGAPPHKSHSIIHTPFNSEASLQIAARQRLFDYAVTEALDLLDVAAKKIKIPEYKTTLEIPVIGGIDVSVSNVNITNLQVPRELAKVAIESGYYHLKAANLTAEITFDWGWSKGPLSGSGYGELSLQGGALDEIFLVRNQESGVPQLVAVSSAVSFESLRLTIHSYSADWLYQGLLYIFSGTIKRQVEEALDGAMHTDVPGAINGLLDSLPAKVSVQGLPFDAVFTYAVYTLNYVIVKGYGEVVIDPVPPSLLASSPAAPQQQQQQQQQQEDASAGQASARHLTMQQQLLRPNLLDGACPFPASPLPLTPADIGGDTSMFSLYLHEAIPNCIFWGLFNAGALHQTVQDGNIPQLRLITDLFGGLIPELPKHYSKRGMLMDIVMTTPPVVSFNAGAEGGVVIAAQYDTNVSVLNATGDGATLLVAQLAANVSIAADFGWDATVIHSTAVNYAVKYEMFPVNVKGWNQIIDWVVKQAGPRQSLGQLWDTYVKTPATPYIGLDKVVTRAVDQWFVVSSDVKVTQLPPLFDRA</sequence>